<dbReference type="EMBL" id="GBRH01226379">
    <property type="protein sequence ID" value="JAD71516.1"/>
    <property type="molecule type" value="Transcribed_RNA"/>
</dbReference>
<accession>A0A0A9C7I7</accession>
<reference evidence="1" key="2">
    <citation type="journal article" date="2015" name="Data Brief">
        <title>Shoot transcriptome of the giant reed, Arundo donax.</title>
        <authorList>
            <person name="Barrero R.A."/>
            <person name="Guerrero F.D."/>
            <person name="Moolhuijzen P."/>
            <person name="Goolsby J.A."/>
            <person name="Tidwell J."/>
            <person name="Bellgard S.E."/>
            <person name="Bellgard M.I."/>
        </authorList>
    </citation>
    <scope>NUCLEOTIDE SEQUENCE</scope>
    <source>
        <tissue evidence="1">Shoot tissue taken approximately 20 cm above the soil surface</tissue>
    </source>
</reference>
<protein>
    <submittedName>
        <fullName evidence="1">Uncharacterized protein</fullName>
    </submittedName>
</protein>
<name>A0A0A9C7I7_ARUDO</name>
<organism evidence="1">
    <name type="scientific">Arundo donax</name>
    <name type="common">Giant reed</name>
    <name type="synonym">Donax arundinaceus</name>
    <dbReference type="NCBI Taxonomy" id="35708"/>
    <lineage>
        <taxon>Eukaryota</taxon>
        <taxon>Viridiplantae</taxon>
        <taxon>Streptophyta</taxon>
        <taxon>Embryophyta</taxon>
        <taxon>Tracheophyta</taxon>
        <taxon>Spermatophyta</taxon>
        <taxon>Magnoliopsida</taxon>
        <taxon>Liliopsida</taxon>
        <taxon>Poales</taxon>
        <taxon>Poaceae</taxon>
        <taxon>PACMAD clade</taxon>
        <taxon>Arundinoideae</taxon>
        <taxon>Arundineae</taxon>
        <taxon>Arundo</taxon>
    </lineage>
</organism>
<evidence type="ECO:0000313" key="1">
    <source>
        <dbReference type="EMBL" id="JAD71516.1"/>
    </source>
</evidence>
<sequence>MSNETLIFGGFLEWTILVVSWY</sequence>
<dbReference type="AlphaFoldDB" id="A0A0A9C7I7"/>
<proteinExistence type="predicted"/>
<reference evidence="1" key="1">
    <citation type="submission" date="2014-09" db="EMBL/GenBank/DDBJ databases">
        <authorList>
            <person name="Magalhaes I.L.F."/>
            <person name="Oliveira U."/>
            <person name="Santos F.R."/>
            <person name="Vidigal T.H.D.A."/>
            <person name="Brescovit A.D."/>
            <person name="Santos A.J."/>
        </authorList>
    </citation>
    <scope>NUCLEOTIDE SEQUENCE</scope>
    <source>
        <tissue evidence="1">Shoot tissue taken approximately 20 cm above the soil surface</tissue>
    </source>
</reference>